<feature type="compositionally biased region" description="Polar residues" evidence="1">
    <location>
        <begin position="1"/>
        <end position="10"/>
    </location>
</feature>
<dbReference type="OrthoDB" id="6026353at2"/>
<evidence type="ECO:0000313" key="3">
    <source>
        <dbReference type="Proteomes" id="UP000318212"/>
    </source>
</evidence>
<accession>A0A508ASN2</accession>
<proteinExistence type="predicted"/>
<dbReference type="RefSeq" id="WP_141516932.1">
    <property type="nucleotide sequence ID" value="NZ_VICE01000007.1"/>
</dbReference>
<organism evidence="2 3">
    <name type="scientific">Marilutibacter aestuarii</name>
    <dbReference type="NCBI Taxonomy" id="1706195"/>
    <lineage>
        <taxon>Bacteria</taxon>
        <taxon>Pseudomonadati</taxon>
        <taxon>Pseudomonadota</taxon>
        <taxon>Gammaproteobacteria</taxon>
        <taxon>Lysobacterales</taxon>
        <taxon>Lysobacteraceae</taxon>
        <taxon>Marilutibacter</taxon>
    </lineage>
</organism>
<sequence>MNAILNSQLLNRRRDDRRAANDDSNPVRRPYRERDFGVGYGKSSGYAADRRYTTRTFTPLYRCA</sequence>
<dbReference type="Proteomes" id="UP000318212">
    <property type="component" value="Unassembled WGS sequence"/>
</dbReference>
<dbReference type="AlphaFoldDB" id="A0A508ASN2"/>
<feature type="compositionally biased region" description="Basic and acidic residues" evidence="1">
    <location>
        <begin position="12"/>
        <end position="21"/>
    </location>
</feature>
<keyword evidence="3" id="KW-1185">Reference proteome</keyword>
<evidence type="ECO:0000256" key="1">
    <source>
        <dbReference type="SAM" id="MobiDB-lite"/>
    </source>
</evidence>
<comment type="caution">
    <text evidence="2">The sequence shown here is derived from an EMBL/GenBank/DDBJ whole genome shotgun (WGS) entry which is preliminary data.</text>
</comment>
<gene>
    <name evidence="2" type="ORF">FKV25_01040</name>
</gene>
<feature type="region of interest" description="Disordered" evidence="1">
    <location>
        <begin position="1"/>
        <end position="36"/>
    </location>
</feature>
<protein>
    <submittedName>
        <fullName evidence="2">Uncharacterized protein</fullName>
    </submittedName>
</protein>
<dbReference type="EMBL" id="VICE01000007">
    <property type="protein sequence ID" value="TQD51491.1"/>
    <property type="molecule type" value="Genomic_DNA"/>
</dbReference>
<name>A0A508ASN2_9GAMM</name>
<evidence type="ECO:0000313" key="2">
    <source>
        <dbReference type="EMBL" id="TQD51491.1"/>
    </source>
</evidence>
<reference evidence="2 3" key="1">
    <citation type="submission" date="2019-06" db="EMBL/GenBank/DDBJ databases">
        <title>Lysobacter alkalisoli sp. nov. isolated from saline soil.</title>
        <authorList>
            <person name="Sun J.-Q."/>
            <person name="Xu L."/>
        </authorList>
    </citation>
    <scope>NUCLEOTIDE SEQUENCE [LARGE SCALE GENOMIC DNA]</scope>
    <source>
        <strain evidence="2 3">JCM 31130</strain>
    </source>
</reference>